<reference evidence="2 3" key="1">
    <citation type="submission" date="2014-04" db="EMBL/GenBank/DDBJ databases">
        <title>Evolutionary Origins and Diversification of the Mycorrhizal Mutualists.</title>
        <authorList>
            <consortium name="DOE Joint Genome Institute"/>
            <consortium name="Mycorrhizal Genomics Consortium"/>
            <person name="Kohler A."/>
            <person name="Kuo A."/>
            <person name="Nagy L.G."/>
            <person name="Floudas D."/>
            <person name="Copeland A."/>
            <person name="Barry K.W."/>
            <person name="Cichocki N."/>
            <person name="Veneault-Fourrey C."/>
            <person name="LaButti K."/>
            <person name="Lindquist E.A."/>
            <person name="Lipzen A."/>
            <person name="Lundell T."/>
            <person name="Morin E."/>
            <person name="Murat C."/>
            <person name="Riley R."/>
            <person name="Ohm R."/>
            <person name="Sun H."/>
            <person name="Tunlid A."/>
            <person name="Henrissat B."/>
            <person name="Grigoriev I.V."/>
            <person name="Hibbett D.S."/>
            <person name="Martin F."/>
        </authorList>
    </citation>
    <scope>NUCLEOTIDE SEQUENCE [LARGE SCALE GENOMIC DNA]</scope>
    <source>
        <strain evidence="2 3">FD-317 M1</strain>
    </source>
</reference>
<evidence type="ECO:0000313" key="2">
    <source>
        <dbReference type="EMBL" id="KIK61612.1"/>
    </source>
</evidence>
<dbReference type="EMBL" id="KN834770">
    <property type="protein sequence ID" value="KIK61612.1"/>
    <property type="molecule type" value="Genomic_DNA"/>
</dbReference>
<sequence length="224" mass="25138">MKTHFPAYSVDAGSSIPFRNRSSASRNIESSEMTTKSYQLPKESEYSSSERKAYDEFCLTLKGAGETEDVDQGRPSTRRLSYVQNWRREIVPLEINPPSSPFAAFNFPTSPVAIINPEQLCVTSLPPYDLRTTALLPRPSLESLEVSPVDGNHLYYDAELERMLNELEASSVSSSTISATIYLPPIAPTTEAEKPSPRKSAVRWLPARIKYSLLSSTFHKVFRR</sequence>
<accession>A0A0D0CR43</accession>
<feature type="region of interest" description="Disordered" evidence="1">
    <location>
        <begin position="11"/>
        <end position="50"/>
    </location>
</feature>
<feature type="compositionally biased region" description="Polar residues" evidence="1">
    <location>
        <begin position="20"/>
        <end position="38"/>
    </location>
</feature>
<dbReference type="AlphaFoldDB" id="A0A0D0CR43"/>
<dbReference type="HOGENOM" id="CLU_1235150_0_0_1"/>
<keyword evidence="3" id="KW-1185">Reference proteome</keyword>
<protein>
    <submittedName>
        <fullName evidence="2">Uncharacterized protein</fullName>
    </submittedName>
</protein>
<dbReference type="Proteomes" id="UP000053593">
    <property type="component" value="Unassembled WGS sequence"/>
</dbReference>
<dbReference type="OrthoDB" id="2880836at2759"/>
<name>A0A0D0CR43_9AGAR</name>
<evidence type="ECO:0000313" key="3">
    <source>
        <dbReference type="Proteomes" id="UP000053593"/>
    </source>
</evidence>
<organism evidence="2 3">
    <name type="scientific">Collybiopsis luxurians FD-317 M1</name>
    <dbReference type="NCBI Taxonomy" id="944289"/>
    <lineage>
        <taxon>Eukaryota</taxon>
        <taxon>Fungi</taxon>
        <taxon>Dikarya</taxon>
        <taxon>Basidiomycota</taxon>
        <taxon>Agaricomycotina</taxon>
        <taxon>Agaricomycetes</taxon>
        <taxon>Agaricomycetidae</taxon>
        <taxon>Agaricales</taxon>
        <taxon>Marasmiineae</taxon>
        <taxon>Omphalotaceae</taxon>
        <taxon>Collybiopsis</taxon>
        <taxon>Collybiopsis luxurians</taxon>
    </lineage>
</organism>
<gene>
    <name evidence="2" type="ORF">GYMLUDRAFT_42625</name>
</gene>
<proteinExistence type="predicted"/>
<evidence type="ECO:0000256" key="1">
    <source>
        <dbReference type="SAM" id="MobiDB-lite"/>
    </source>
</evidence>